<dbReference type="Proteomes" id="UP000185374">
    <property type="component" value="Segment"/>
</dbReference>
<evidence type="ECO:0000313" key="10">
    <source>
        <dbReference type="EMBL" id="AIX38407.1"/>
    </source>
</evidence>
<dbReference type="Proteomes" id="UP000185349">
    <property type="component" value="Segment"/>
</dbReference>
<evidence type="ECO:0000313" key="13">
    <source>
        <dbReference type="EMBL" id="AIX46030.1"/>
    </source>
</evidence>
<dbReference type="EMBL" id="KJ019119">
    <property type="protein sequence ID" value="AIX36177.1"/>
    <property type="molecule type" value="Genomic_DNA"/>
</dbReference>
<dbReference type="Proteomes" id="UP000185369">
    <property type="component" value="Segment"/>
</dbReference>
<evidence type="ECO:0000313" key="7">
    <source>
        <dbReference type="EMBL" id="AIX35957.1"/>
    </source>
</evidence>
<dbReference type="EMBL" id="KJ019139">
    <property type="protein sequence ID" value="AIX40556.1"/>
    <property type="molecule type" value="Genomic_DNA"/>
</dbReference>
<protein>
    <submittedName>
        <fullName evidence="1">Uncharacterized protein</fullName>
    </submittedName>
</protein>
<gene>
    <name evidence="12" type="ORF">Syn7803C108_194</name>
    <name evidence="13" type="ORF">Syn7803C35_193</name>
    <name evidence="1" type="ORF">Syn7803C49_195</name>
    <name evidence="2" type="ORF">Syn7803C57_192</name>
    <name evidence="3" type="ORF">Syn7803C77_193</name>
    <name evidence="4" type="ORF">Syn7803C93_194</name>
    <name evidence="5" type="ORF">Syn7803US59_194</name>
    <name evidence="6" type="ORF">Syn7803US63_192</name>
    <name evidence="7" type="ORF">Syn7803US64_194</name>
    <name evidence="8" type="ORF">Syn7803US65_195</name>
    <name evidence="9" type="ORF">Syn7803US80_195</name>
    <name evidence="10" type="ORF">Syn7803US89_192</name>
    <name evidence="11" type="ORF">Syn7803US95_193</name>
</gene>
<dbReference type="EMBL" id="KJ019160">
    <property type="protein sequence ID" value="AIX46030.1"/>
    <property type="molecule type" value="Genomic_DNA"/>
</dbReference>
<dbReference type="EMBL" id="KJ019117">
    <property type="protein sequence ID" value="AIX35738.1"/>
    <property type="molecule type" value="Genomic_DNA"/>
</dbReference>
<dbReference type="EMBL" id="KJ019050">
    <property type="protein sequence ID" value="AIX19650.1"/>
    <property type="molecule type" value="Genomic_DNA"/>
</dbReference>
<proteinExistence type="predicted"/>
<dbReference type="EMBL" id="KJ019062">
    <property type="protein sequence ID" value="AIX22528.1"/>
    <property type="molecule type" value="Genomic_DNA"/>
</dbReference>
<name>A0A0E3EQ48_9CAUD</name>
<evidence type="ECO:0000313" key="15">
    <source>
        <dbReference type="Proteomes" id="UP000185344"/>
    </source>
</evidence>
<dbReference type="EMBL" id="KJ019118">
    <property type="protein sequence ID" value="AIX35957.1"/>
    <property type="molecule type" value="Genomic_DNA"/>
</dbReference>
<dbReference type="EMBL" id="KJ019129">
    <property type="protein sequence ID" value="AIX38407.1"/>
    <property type="molecule type" value="Genomic_DNA"/>
</dbReference>
<dbReference type="EMBL" id="KJ019032">
    <property type="protein sequence ID" value="AIX15671.1"/>
    <property type="molecule type" value="Genomic_DNA"/>
</dbReference>
<dbReference type="Proteomes" id="UP000185360">
    <property type="component" value="Genome"/>
</dbReference>
<evidence type="ECO:0000313" key="2">
    <source>
        <dbReference type="EMBL" id="AIX16499.1"/>
    </source>
</evidence>
<evidence type="ECO:0000313" key="5">
    <source>
        <dbReference type="EMBL" id="AIX34673.1"/>
    </source>
</evidence>
<evidence type="ECO:0000313" key="11">
    <source>
        <dbReference type="EMBL" id="AIX38843.1"/>
    </source>
</evidence>
<dbReference type="Proteomes" id="UP000185343">
    <property type="component" value="Segment"/>
</dbReference>
<evidence type="ECO:0000313" key="12">
    <source>
        <dbReference type="EMBL" id="AIX40556.1"/>
    </source>
</evidence>
<dbReference type="Proteomes" id="UP000185344">
    <property type="component" value="Segment"/>
</dbReference>
<dbReference type="EMBL" id="KJ019131">
    <property type="protein sequence ID" value="AIX38843.1"/>
    <property type="molecule type" value="Genomic_DNA"/>
</dbReference>
<evidence type="ECO:0000313" key="8">
    <source>
        <dbReference type="EMBL" id="AIX36177.1"/>
    </source>
</evidence>
<dbReference type="EMBL" id="KJ019036">
    <property type="protein sequence ID" value="AIX16499.1"/>
    <property type="molecule type" value="Genomic_DNA"/>
</dbReference>
<evidence type="ECO:0000313" key="16">
    <source>
        <dbReference type="Proteomes" id="UP000185372"/>
    </source>
</evidence>
<dbReference type="Proteomes" id="UP000185357">
    <property type="component" value="Segment"/>
</dbReference>
<evidence type="ECO:0000313" key="4">
    <source>
        <dbReference type="EMBL" id="AIX22528.1"/>
    </source>
</evidence>
<dbReference type="Proteomes" id="UP000185351">
    <property type="component" value="Segment"/>
</dbReference>
<evidence type="ECO:0000313" key="3">
    <source>
        <dbReference type="EMBL" id="AIX19650.1"/>
    </source>
</evidence>
<sequence>MALSNSVQNSLDGAESSLRNALAFAARQERPIVCTQISKMISDIESIGTMDELLDSLTDLSDRNK</sequence>
<accession>A0A0E3EQ48</accession>
<reference evidence="14 15" key="1">
    <citation type="submission" date="2013-12" db="EMBL/GenBank/DDBJ databases">
        <title>Ecological redundancy of diverse viral populations within a natural community.</title>
        <authorList>
            <person name="Gregory A.C."/>
            <person name="LaButti K."/>
            <person name="Copeland A."/>
            <person name="Woyke T."/>
            <person name="Sullivan M.B."/>
        </authorList>
    </citation>
    <scope>NUCLEOTIDE SEQUENCE [LARGE SCALE GENOMIC DNA]</scope>
    <source>
        <strain evidence="12">Syn7803C108</strain>
        <strain evidence="13">Syn7803C35</strain>
        <strain evidence="1">Syn7803C49</strain>
        <strain evidence="2">Syn7803C57</strain>
        <strain evidence="3">Syn7803C77</strain>
        <strain evidence="4">Syn7803C93</strain>
        <strain evidence="5">Syn7803US59</strain>
        <strain evidence="6">Syn7803US63</strain>
        <strain evidence="7">Syn7803US64</strain>
        <strain evidence="8">Syn7803US65</strain>
        <strain evidence="9">Syn7803US80</strain>
        <strain evidence="10">Syn7803US89</strain>
        <strain evidence="11">Syn7803US95</strain>
    </source>
</reference>
<organism evidence="1 16">
    <name type="scientific">Synechococcus phage ACG-2014d</name>
    <dbReference type="NCBI Taxonomy" id="1493509"/>
    <lineage>
        <taxon>Viruses</taxon>
        <taxon>Duplodnaviria</taxon>
        <taxon>Heunggongvirae</taxon>
        <taxon>Uroviricota</taxon>
        <taxon>Caudoviricetes</taxon>
        <taxon>Pantevenvirales</taxon>
        <taxon>Kyanoviridae</taxon>
        <taxon>Lowelvirus</taxon>
        <taxon>Lowelvirus tuscon4d</taxon>
    </lineage>
</organism>
<dbReference type="Proteomes" id="UP000185353">
    <property type="component" value="Segment"/>
</dbReference>
<evidence type="ECO:0000313" key="1">
    <source>
        <dbReference type="EMBL" id="AIX15671.1"/>
    </source>
</evidence>
<dbReference type="Proteomes" id="UP000185372">
    <property type="component" value="Genome"/>
</dbReference>
<evidence type="ECO:0000313" key="9">
    <source>
        <dbReference type="EMBL" id="AIX37321.1"/>
    </source>
</evidence>
<dbReference type="Proteomes" id="UP000185352">
    <property type="component" value="Segment"/>
</dbReference>
<dbReference type="EMBL" id="KJ019112">
    <property type="protein sequence ID" value="AIX34673.1"/>
    <property type="molecule type" value="Genomic_DNA"/>
</dbReference>
<dbReference type="Proteomes" id="UP000185358">
    <property type="component" value="Segment"/>
</dbReference>
<evidence type="ECO:0000313" key="14">
    <source>
        <dbReference type="Proteomes" id="UP000185343"/>
    </source>
</evidence>
<dbReference type="Proteomes" id="UP000185376">
    <property type="component" value="Segment"/>
</dbReference>
<dbReference type="EMBL" id="KJ019124">
    <property type="protein sequence ID" value="AIX37321.1"/>
    <property type="molecule type" value="Genomic_DNA"/>
</dbReference>
<evidence type="ECO:0000313" key="6">
    <source>
        <dbReference type="EMBL" id="AIX35738.1"/>
    </source>
</evidence>